<evidence type="ECO:0000256" key="3">
    <source>
        <dbReference type="ARBA" id="ARBA00022448"/>
    </source>
</evidence>
<dbReference type="PANTHER" id="PTHR11690">
    <property type="entry name" value="AMILORIDE-SENSITIVE SODIUM CHANNEL-RELATED"/>
    <property type="match status" value="1"/>
</dbReference>
<evidence type="ECO:0000256" key="11">
    <source>
        <dbReference type="ARBA" id="ARBA00023303"/>
    </source>
</evidence>
<keyword evidence="9 13" id="KW-0472">Membrane</keyword>
<dbReference type="Proteomes" id="UP000091820">
    <property type="component" value="Unassembled WGS sequence"/>
</dbReference>
<evidence type="ECO:0000256" key="5">
    <source>
        <dbReference type="ARBA" id="ARBA00022692"/>
    </source>
</evidence>
<evidence type="ECO:0000313" key="15">
    <source>
        <dbReference type="Proteomes" id="UP000091820"/>
    </source>
</evidence>
<dbReference type="STRING" id="37001.A0A1A9X0Q2"/>
<dbReference type="EnsemblMetazoa" id="GBRI039835-RA">
    <property type="protein sequence ID" value="GBRI039835-PA"/>
    <property type="gene ID" value="GBRI039835"/>
</dbReference>
<keyword evidence="3 12" id="KW-0813">Transport</keyword>
<dbReference type="VEuPathDB" id="VectorBase:GBRI039835"/>
<keyword evidence="6 13" id="KW-1133">Transmembrane helix</keyword>
<protein>
    <submittedName>
        <fullName evidence="14">Uncharacterized protein</fullName>
    </submittedName>
</protein>
<evidence type="ECO:0000313" key="14">
    <source>
        <dbReference type="EnsemblMetazoa" id="GBRI039835-PA"/>
    </source>
</evidence>
<keyword evidence="15" id="KW-1185">Reference proteome</keyword>
<dbReference type="GO" id="GO:0015280">
    <property type="term" value="F:ligand-gated sodium channel activity"/>
    <property type="evidence" value="ECO:0007669"/>
    <property type="project" value="TreeGrafter"/>
</dbReference>
<dbReference type="PRINTS" id="PR01078">
    <property type="entry name" value="AMINACHANNEL"/>
</dbReference>
<dbReference type="Gene3D" id="1.10.287.770">
    <property type="entry name" value="YojJ-like"/>
    <property type="match status" value="1"/>
</dbReference>
<sequence>MGYWMELKGWVCKDPAKLIRYLVLFICCIIVMIQLTECFVKLKQPPISTHSYYVLNETLEMPAITICREPAYKEEVLSNISGGYCSHPKYDTCWFRYPFDLVDLEEFFMNSTFNLNETFLAFQYGLNGLNDNVEVTSSLHFYNGRCFTMRPRTLLHRATKNSGYSMILTHNIRNNHQYLYYENEPGWHLFIHDSKENFTEINMKASGRVEYVFVRIKEEIEIKLETQCFVKVNDNHNLCSTLNDYSDLKCGEICLWKDLAEKANCSGPWMYDIPHQPCSSCLSMTRLIREYGSLHFYNGRCFTMRPRTLLHRATKNSGYSMILTHNIRNNHQYLYYENEPGWHLFIHDSKENFTEINMKASGRVEYVFVRIKEEIEIKLETQCFVKVNDNHNLCSTLNDYSDLKCGEICLWKDLAEKANCSGPWMYDIPHQPCSSCLSMTRLIREYGRAYDSEENNACHCVQPCQTRLFSAYIQSRRNFRQPDPNTQVWIYYTTKLISMMEESPNYDSTQFIADVGGSLGFLLGLSVLGLIGILEHLTSLICCGNRSAKGVETIKENHFNSDLEMDKASQKSDETIDIAIIYP</sequence>
<dbReference type="AlphaFoldDB" id="A0A1A9X0Q2"/>
<keyword evidence="8 12" id="KW-0406">Ion transport</keyword>
<dbReference type="Pfam" id="PF00858">
    <property type="entry name" value="ASC"/>
    <property type="match status" value="2"/>
</dbReference>
<evidence type="ECO:0000256" key="13">
    <source>
        <dbReference type="SAM" id="Phobius"/>
    </source>
</evidence>
<keyword evidence="11 12" id="KW-0407">Ion channel</keyword>
<comment type="subcellular location">
    <subcellularLocation>
        <location evidence="1">Membrane</location>
        <topology evidence="1">Multi-pass membrane protein</topology>
    </subcellularLocation>
</comment>
<evidence type="ECO:0000256" key="1">
    <source>
        <dbReference type="ARBA" id="ARBA00004141"/>
    </source>
</evidence>
<keyword evidence="5 12" id="KW-0812">Transmembrane</keyword>
<keyword evidence="4 12" id="KW-0894">Sodium channel</keyword>
<evidence type="ECO:0000256" key="9">
    <source>
        <dbReference type="ARBA" id="ARBA00023136"/>
    </source>
</evidence>
<reference evidence="15" key="1">
    <citation type="submission" date="2014-03" db="EMBL/GenBank/DDBJ databases">
        <authorList>
            <person name="Aksoy S."/>
            <person name="Warren W."/>
            <person name="Wilson R.K."/>
        </authorList>
    </citation>
    <scope>NUCLEOTIDE SEQUENCE [LARGE SCALE GENOMIC DNA]</scope>
    <source>
        <strain evidence="15">IAEA</strain>
    </source>
</reference>
<evidence type="ECO:0000256" key="8">
    <source>
        <dbReference type="ARBA" id="ARBA00023065"/>
    </source>
</evidence>
<dbReference type="PANTHER" id="PTHR11690:SF248">
    <property type="entry name" value="PICKPOCKET 17, ISOFORM A"/>
    <property type="match status" value="1"/>
</dbReference>
<evidence type="ECO:0000256" key="4">
    <source>
        <dbReference type="ARBA" id="ARBA00022461"/>
    </source>
</evidence>
<evidence type="ECO:0000256" key="6">
    <source>
        <dbReference type="ARBA" id="ARBA00022989"/>
    </source>
</evidence>
<name>A0A1A9X0Q2_9MUSC</name>
<keyword evidence="10 12" id="KW-0739">Sodium transport</keyword>
<comment type="similarity">
    <text evidence="2 12">Belongs to the amiloride-sensitive sodium channel (TC 1.A.6) family.</text>
</comment>
<feature type="transmembrane region" description="Helical" evidence="13">
    <location>
        <begin position="21"/>
        <end position="42"/>
    </location>
</feature>
<evidence type="ECO:0000256" key="10">
    <source>
        <dbReference type="ARBA" id="ARBA00023201"/>
    </source>
</evidence>
<keyword evidence="7" id="KW-0915">Sodium</keyword>
<reference evidence="14" key="2">
    <citation type="submission" date="2020-05" db="UniProtKB">
        <authorList>
            <consortium name="EnsemblMetazoa"/>
        </authorList>
    </citation>
    <scope>IDENTIFICATION</scope>
    <source>
        <strain evidence="14">IAEA</strain>
    </source>
</reference>
<accession>A0A1A9X0Q2</accession>
<dbReference type="InterPro" id="IPR001873">
    <property type="entry name" value="ENaC"/>
</dbReference>
<dbReference type="GO" id="GO:0005886">
    <property type="term" value="C:plasma membrane"/>
    <property type="evidence" value="ECO:0007669"/>
    <property type="project" value="TreeGrafter"/>
</dbReference>
<evidence type="ECO:0000256" key="12">
    <source>
        <dbReference type="RuleBase" id="RU000679"/>
    </source>
</evidence>
<evidence type="ECO:0000256" key="7">
    <source>
        <dbReference type="ARBA" id="ARBA00023053"/>
    </source>
</evidence>
<evidence type="ECO:0000256" key="2">
    <source>
        <dbReference type="ARBA" id="ARBA00007193"/>
    </source>
</evidence>
<proteinExistence type="inferred from homology"/>
<organism evidence="14 15">
    <name type="scientific">Glossina brevipalpis</name>
    <dbReference type="NCBI Taxonomy" id="37001"/>
    <lineage>
        <taxon>Eukaryota</taxon>
        <taxon>Metazoa</taxon>
        <taxon>Ecdysozoa</taxon>
        <taxon>Arthropoda</taxon>
        <taxon>Hexapoda</taxon>
        <taxon>Insecta</taxon>
        <taxon>Pterygota</taxon>
        <taxon>Neoptera</taxon>
        <taxon>Endopterygota</taxon>
        <taxon>Diptera</taxon>
        <taxon>Brachycera</taxon>
        <taxon>Muscomorpha</taxon>
        <taxon>Hippoboscoidea</taxon>
        <taxon>Glossinidae</taxon>
        <taxon>Glossina</taxon>
    </lineage>
</organism>